<dbReference type="Proteomes" id="UP000747110">
    <property type="component" value="Unassembled WGS sequence"/>
</dbReference>
<feature type="coiled-coil region" evidence="1">
    <location>
        <begin position="356"/>
        <end position="502"/>
    </location>
</feature>
<feature type="compositionally biased region" description="Basic and acidic residues" evidence="2">
    <location>
        <begin position="1399"/>
        <end position="1409"/>
    </location>
</feature>
<feature type="coiled-coil region" evidence="1">
    <location>
        <begin position="165"/>
        <end position="243"/>
    </location>
</feature>
<reference evidence="3" key="1">
    <citation type="journal article" date="2021" name="Proc. Natl. Acad. Sci. U.S.A.">
        <title>Three genomes in the algal genus Volvox reveal the fate of a haploid sex-determining region after a transition to homothallism.</title>
        <authorList>
            <person name="Yamamoto K."/>
            <person name="Hamaji T."/>
            <person name="Kawai-Toyooka H."/>
            <person name="Matsuzaki R."/>
            <person name="Takahashi F."/>
            <person name="Nishimura Y."/>
            <person name="Kawachi M."/>
            <person name="Noguchi H."/>
            <person name="Minakuchi Y."/>
            <person name="Umen J.G."/>
            <person name="Toyoda A."/>
            <person name="Nozaki H."/>
        </authorList>
    </citation>
    <scope>NUCLEOTIDE SEQUENCE</scope>
    <source>
        <strain evidence="3">NIES-3786</strain>
    </source>
</reference>
<proteinExistence type="predicted"/>
<feature type="non-terminal residue" evidence="3">
    <location>
        <position position="2040"/>
    </location>
</feature>
<feature type="compositionally biased region" description="Gly residues" evidence="2">
    <location>
        <begin position="1442"/>
        <end position="1456"/>
    </location>
</feature>
<feature type="region of interest" description="Disordered" evidence="2">
    <location>
        <begin position="1173"/>
        <end position="1193"/>
    </location>
</feature>
<gene>
    <name evidence="3" type="ORF">Vretifemale_5472</name>
</gene>
<dbReference type="PANTHER" id="PTHR23159">
    <property type="entry name" value="CENTROSOMAL PROTEIN 2"/>
    <property type="match status" value="1"/>
</dbReference>
<feature type="compositionally biased region" description="Basic and acidic residues" evidence="2">
    <location>
        <begin position="865"/>
        <end position="876"/>
    </location>
</feature>
<dbReference type="EMBL" id="BNCP01000008">
    <property type="protein sequence ID" value="GIL75758.1"/>
    <property type="molecule type" value="Genomic_DNA"/>
</dbReference>
<feature type="compositionally biased region" description="Low complexity" evidence="2">
    <location>
        <begin position="672"/>
        <end position="685"/>
    </location>
</feature>
<feature type="compositionally biased region" description="Basic residues" evidence="2">
    <location>
        <begin position="1469"/>
        <end position="1485"/>
    </location>
</feature>
<feature type="region of interest" description="Disordered" evidence="2">
    <location>
        <begin position="655"/>
        <end position="688"/>
    </location>
</feature>
<feature type="compositionally biased region" description="Basic residues" evidence="2">
    <location>
        <begin position="1917"/>
        <end position="1927"/>
    </location>
</feature>
<evidence type="ECO:0000256" key="2">
    <source>
        <dbReference type="SAM" id="MobiDB-lite"/>
    </source>
</evidence>
<feature type="compositionally biased region" description="Low complexity" evidence="2">
    <location>
        <begin position="1928"/>
        <end position="1942"/>
    </location>
</feature>
<feature type="region of interest" description="Disordered" evidence="2">
    <location>
        <begin position="1910"/>
        <end position="1963"/>
    </location>
</feature>
<feature type="region of interest" description="Disordered" evidence="2">
    <location>
        <begin position="1340"/>
        <end position="1416"/>
    </location>
</feature>
<feature type="compositionally biased region" description="Gly residues" evidence="2">
    <location>
        <begin position="511"/>
        <end position="523"/>
    </location>
</feature>
<feature type="compositionally biased region" description="Basic and acidic residues" evidence="2">
    <location>
        <begin position="1340"/>
        <end position="1361"/>
    </location>
</feature>
<feature type="coiled-coil region" evidence="1">
    <location>
        <begin position="587"/>
        <end position="628"/>
    </location>
</feature>
<feature type="coiled-coil region" evidence="1">
    <location>
        <begin position="275"/>
        <end position="312"/>
    </location>
</feature>
<name>A0A8J4FLK8_9CHLO</name>
<evidence type="ECO:0000313" key="4">
    <source>
        <dbReference type="Proteomes" id="UP000747110"/>
    </source>
</evidence>
<dbReference type="PANTHER" id="PTHR23159:SF31">
    <property type="entry name" value="CENTROSOME-ASSOCIATED PROTEIN CEP250 ISOFORM X1"/>
    <property type="match status" value="1"/>
</dbReference>
<accession>A0A8J4FLK8</accession>
<feature type="region of interest" description="Disordered" evidence="2">
    <location>
        <begin position="506"/>
        <end position="542"/>
    </location>
</feature>
<feature type="coiled-coil region" evidence="1">
    <location>
        <begin position="698"/>
        <end position="746"/>
    </location>
</feature>
<comment type="caution">
    <text evidence="3">The sequence shown here is derived from an EMBL/GenBank/DDBJ whole genome shotgun (WGS) entry which is preliminary data.</text>
</comment>
<evidence type="ECO:0000313" key="3">
    <source>
        <dbReference type="EMBL" id="GIL75758.1"/>
    </source>
</evidence>
<evidence type="ECO:0000256" key="1">
    <source>
        <dbReference type="SAM" id="Coils"/>
    </source>
</evidence>
<feature type="region of interest" description="Disordered" evidence="2">
    <location>
        <begin position="865"/>
        <end position="962"/>
    </location>
</feature>
<feature type="non-terminal residue" evidence="3">
    <location>
        <position position="1"/>
    </location>
</feature>
<feature type="region of interest" description="Disordered" evidence="2">
    <location>
        <begin position="1437"/>
        <end position="1525"/>
    </location>
</feature>
<feature type="coiled-coil region" evidence="1">
    <location>
        <begin position="818"/>
        <end position="849"/>
    </location>
</feature>
<feature type="compositionally biased region" description="Gly residues" evidence="2">
    <location>
        <begin position="927"/>
        <end position="945"/>
    </location>
</feature>
<dbReference type="OrthoDB" id="550440at2759"/>
<feature type="coiled-coil region" evidence="1">
    <location>
        <begin position="1028"/>
        <end position="1102"/>
    </location>
</feature>
<keyword evidence="4" id="KW-1185">Reference proteome</keyword>
<protein>
    <submittedName>
        <fullName evidence="3">Uncharacterized protein</fullName>
    </submittedName>
</protein>
<organism evidence="3 4">
    <name type="scientific">Volvox reticuliferus</name>
    <dbReference type="NCBI Taxonomy" id="1737510"/>
    <lineage>
        <taxon>Eukaryota</taxon>
        <taxon>Viridiplantae</taxon>
        <taxon>Chlorophyta</taxon>
        <taxon>core chlorophytes</taxon>
        <taxon>Chlorophyceae</taxon>
        <taxon>CS clade</taxon>
        <taxon>Chlamydomonadales</taxon>
        <taxon>Volvocaceae</taxon>
        <taxon>Volvox</taxon>
    </lineage>
</organism>
<sequence>GGTPREGMDEDSAEFVRGLRHQLQSVRQAQEAAEESLAEERRQLQQCKAELAAALTVRASYEAATARLQQDLEKLQAQVSLVQGSKPDAKSAPHPDLAATPFAAERHLALVAREAGSLPPAPAGDASPRTAAAMAWAAATPTEVMAARRELHGLELRIAVASADEARLTAACAEVQRQYAAAEQELTSIRQQIAEAEQRWVAVREEMGLNAARMSAADTVSELTELRSEVRSLQQQLHASETAEADAKHQAQLASIRLAHMEEQLRATQQTQAHATRLDDALAAWEQERQRASELQERVNHLKQQLEEQGSAQIAQAEAHVAALDAQALAYSAQMSALQAALEETTVRDEVASEALGAAQSEIKTLQEEVQRLSETLALEGDAKQQLCLEIARLGQGLTESRADSERLRVQIAQLMEQLAEAERTRVLMVSESARDAEALATAEKRKEELQLESQDLAGRIGMIESAYSQLRIEARDLKAKLEAALEESRLAEEKVAQLEMGLSTAAETATGGGSSGTQGGSSVGATAAGSKPHEEEPIQQEISLRCPSPERAAAEEAMTQLLVDCNALREARDAAVSNLQEVALARKAADERANELAAINQQLKEEIARLQTLVVAATATVEHLQQQQRQQQQIHESVNQATQTDADIFVARSTEESNARVSSAGGSDRTATAGPLGAVPPGAASGSQTESAAYSVLLRALSDHAALERQVEALQKELSSAESAKSRLEDEVRSLREELAQIRPRVSPAPAAQASSNVSPRRAVAAAAVTAAATNPQTAAMSSELEQLLRRQIEDLTTALSRAQGDATAADERTAWAQDREERIARELANVRNAEAQAREALLAAQSEQTAAASKLVSLRDKLQAERERRTDKSALEGLPPSAESTGLATVSSSGFGALSAGSDVTLPRREGLPLSPSKLAKMSDPGGGSGSRTGTGTGRGRNGGLSAAGDPFHGEASAADSEAITTVTDGGGESGRSAQLVSVPLSTRILELELEVDGIRRLLAETETVAHARSQARLDALMRQHSQDLRERRTEEMRRLQEVREEYARLEKHLQAELQHARAAAAQATTELRDCKEALLKAENQAREAVQEALKSAQQAEAFQARVLALHQGGELKSTDASDGGGTANTAISSGGSTYFSLNLSSSRSTSTSTGSGGGAATTAYLRASGWSLPPRAQSEGGGARRQEQAAAPPVAPVVAMLASSGAAAATPAVEAMAPGGSAADAVAEERTRLESELQHLRRQIASLERQRAEQQEELQHAQAKIASVEARNVAAAQQVEALNSELRTRERAEADELKARVAQQAEADARLLCELRCQLRDCQERLERSKEELGQARAELERARADAQEARNGPERHQPGRTGRSAVAGPVDGGGGDGASDTHREVAPRQGFAAEGGKDGVAERGARSTQQAITDEVEAAVRRVLATLVGAHGRPAEELGGGEIIDGGSGGSLTEGEEEYAGARARVARRHGTKPARRQPRRLLRDSRLPSQSRRSMHPRSCDHRTDVENDTDDSASSGGDYANLRLDLGGLDLASKLRDDLLELLHRHARASCSPALARYGTGGSRRSPRNNAGRGFVAVAATETATSACQTDPVQEYGALVPMVRVSAATNHLYELQQQQSELLSRVAALRCQAAEAEALASARTTRVAELRTREHQLSGLCASLQRQAEEELMQLEDDYDRCKALALDARSALEADCQHLRDLHSDLLADVQQAQSLLRDTLVALRLGRVSLQAHRAVDSALANLTEAATADPGGVGSQVLQHVKVVFSCMAELCGRAEALAATVSPLVTQLGITLAARAHATAAGLASGKDPQAIIRSSEERFPAGFWRGSDPPGVTKLEITKDGQRRGMAGLGGTTAEPANVGPQVCDDRFQSPGGMRGGEAARGTGSRVAIMEGEIGSAADGSAENHHRYRHHHHQHQQHQQQQKQKQQQQQENHQEQVSSWRIEGGRTRGGEYCGTEQRFAEEGVAQDASEVQKAVRWAYQQLHTRARKFGKVLKAMEAGEQLPVQVLQEGFQRLWGTTEEQLDDLMRMA</sequence>
<feature type="compositionally biased region" description="Low complexity" evidence="2">
    <location>
        <begin position="893"/>
        <end position="904"/>
    </location>
</feature>
<keyword evidence="1" id="KW-0175">Coiled coil</keyword>
<feature type="coiled-coil region" evidence="1">
    <location>
        <begin position="16"/>
        <end position="78"/>
    </location>
</feature>